<protein>
    <submittedName>
        <fullName evidence="1">Uncharacterized protein</fullName>
    </submittedName>
</protein>
<sequence length="106" mass="11773">MQPAEFKRGATFKADLKFDDATEWAFVYPHDSVSAAVKFGHRRYPLVVTVDPVNFKITATAADTSAWPLTGTEHASFDYWITKDGELLPFPGSNNIPLKIIEGATR</sequence>
<proteinExistence type="predicted"/>
<dbReference type="RefSeq" id="WP_155096102.1">
    <property type="nucleotide sequence ID" value="NZ_WMIE01000008.1"/>
</dbReference>
<gene>
    <name evidence="1" type="ORF">GL286_13495</name>
</gene>
<dbReference type="AlphaFoldDB" id="A0A6L6JFS4"/>
<evidence type="ECO:0000313" key="2">
    <source>
        <dbReference type="Proteomes" id="UP000478183"/>
    </source>
</evidence>
<evidence type="ECO:0000313" key="1">
    <source>
        <dbReference type="EMBL" id="MTH78741.1"/>
    </source>
</evidence>
<accession>A0A6L6JFS4</accession>
<dbReference type="OrthoDB" id="7773407at2"/>
<dbReference type="EMBL" id="WMIE01000008">
    <property type="protein sequence ID" value="MTH78741.1"/>
    <property type="molecule type" value="Genomic_DNA"/>
</dbReference>
<comment type="caution">
    <text evidence="1">The sequence shown here is derived from an EMBL/GenBank/DDBJ whole genome shotgun (WGS) entry which is preliminary data.</text>
</comment>
<keyword evidence="2" id="KW-1185">Reference proteome</keyword>
<organism evidence="1 2">
    <name type="scientific">Paracoccus aestuariivivens</name>
    <dbReference type="NCBI Taxonomy" id="1820333"/>
    <lineage>
        <taxon>Bacteria</taxon>
        <taxon>Pseudomonadati</taxon>
        <taxon>Pseudomonadota</taxon>
        <taxon>Alphaproteobacteria</taxon>
        <taxon>Rhodobacterales</taxon>
        <taxon>Paracoccaceae</taxon>
        <taxon>Paracoccus</taxon>
    </lineage>
</organism>
<dbReference type="Proteomes" id="UP000478183">
    <property type="component" value="Unassembled WGS sequence"/>
</dbReference>
<reference evidence="1 2" key="1">
    <citation type="submission" date="2019-11" db="EMBL/GenBank/DDBJ databases">
        <authorList>
            <person name="Dong K."/>
        </authorList>
    </citation>
    <scope>NUCLEOTIDE SEQUENCE [LARGE SCALE GENOMIC DNA]</scope>
    <source>
        <strain evidence="1 2">NBRC 111993</strain>
    </source>
</reference>
<name>A0A6L6JFS4_9RHOB</name>